<evidence type="ECO:0000256" key="7">
    <source>
        <dbReference type="SAM" id="SignalP"/>
    </source>
</evidence>
<proteinExistence type="predicted"/>
<keyword evidence="5" id="KW-0378">Hydrolase</keyword>
<dbReference type="SUPFAM" id="SSF52025">
    <property type="entry name" value="PA domain"/>
    <property type="match status" value="1"/>
</dbReference>
<accession>A0A1E7ZGA5</accession>
<protein>
    <submittedName>
        <fullName evidence="9">Peptidase M28</fullName>
    </submittedName>
</protein>
<evidence type="ECO:0000313" key="9">
    <source>
        <dbReference type="EMBL" id="OFC72555.1"/>
    </source>
</evidence>
<evidence type="ECO:0000256" key="6">
    <source>
        <dbReference type="ARBA" id="ARBA00022833"/>
    </source>
</evidence>
<feature type="signal peptide" evidence="7">
    <location>
        <begin position="1"/>
        <end position="26"/>
    </location>
</feature>
<dbReference type="Pfam" id="PF04389">
    <property type="entry name" value="Peptidase_M28"/>
    <property type="match status" value="1"/>
</dbReference>
<evidence type="ECO:0000259" key="8">
    <source>
        <dbReference type="Pfam" id="PF04389"/>
    </source>
</evidence>
<evidence type="ECO:0000256" key="5">
    <source>
        <dbReference type="ARBA" id="ARBA00022801"/>
    </source>
</evidence>
<name>A0A1E7ZGA5_9ALTE</name>
<dbReference type="PANTHER" id="PTHR12147:SF56">
    <property type="entry name" value="AMINOPEPTIDASE YDR415C-RELATED"/>
    <property type="match status" value="1"/>
</dbReference>
<dbReference type="InterPro" id="IPR045175">
    <property type="entry name" value="M28_fam"/>
</dbReference>
<dbReference type="AlphaFoldDB" id="A0A1E7ZGA5"/>
<keyword evidence="1" id="KW-0031">Aminopeptidase</keyword>
<comment type="caution">
    <text evidence="9">The sequence shown here is derived from an EMBL/GenBank/DDBJ whole genome shotgun (WGS) entry which is preliminary data.</text>
</comment>
<feature type="chain" id="PRO_5009209861" evidence="7">
    <location>
        <begin position="27"/>
        <end position="539"/>
    </location>
</feature>
<reference evidence="9 10" key="1">
    <citation type="submission" date="2016-08" db="EMBL/GenBank/DDBJ databases">
        <authorList>
            <person name="Seilhamer J.J."/>
        </authorList>
    </citation>
    <scope>NUCLEOTIDE SEQUENCE [LARGE SCALE GENOMIC DNA]</scope>
    <source>
        <strain evidence="9 10">KCTC 42603</strain>
    </source>
</reference>
<evidence type="ECO:0000256" key="3">
    <source>
        <dbReference type="ARBA" id="ARBA00022723"/>
    </source>
</evidence>
<dbReference type="SUPFAM" id="SSF53187">
    <property type="entry name" value="Zn-dependent exopeptidases"/>
    <property type="match status" value="1"/>
</dbReference>
<dbReference type="InterPro" id="IPR007484">
    <property type="entry name" value="Peptidase_M28"/>
</dbReference>
<gene>
    <name evidence="9" type="ORF">BFC18_03115</name>
</gene>
<dbReference type="STRING" id="1656094.BFC18_03115"/>
<keyword evidence="6" id="KW-0862">Zinc</keyword>
<dbReference type="GO" id="GO:0046872">
    <property type="term" value="F:metal ion binding"/>
    <property type="evidence" value="ECO:0007669"/>
    <property type="project" value="UniProtKB-KW"/>
</dbReference>
<evidence type="ECO:0000256" key="4">
    <source>
        <dbReference type="ARBA" id="ARBA00022729"/>
    </source>
</evidence>
<dbReference type="EMBL" id="MDHN01000004">
    <property type="protein sequence ID" value="OFC72555.1"/>
    <property type="molecule type" value="Genomic_DNA"/>
</dbReference>
<dbReference type="PANTHER" id="PTHR12147">
    <property type="entry name" value="METALLOPEPTIDASE M28 FAMILY MEMBER"/>
    <property type="match status" value="1"/>
</dbReference>
<dbReference type="Proteomes" id="UP000175691">
    <property type="component" value="Unassembled WGS sequence"/>
</dbReference>
<keyword evidence="2" id="KW-0645">Protease</keyword>
<organism evidence="9 10">
    <name type="scientific">Alteromonas confluentis</name>
    <dbReference type="NCBI Taxonomy" id="1656094"/>
    <lineage>
        <taxon>Bacteria</taxon>
        <taxon>Pseudomonadati</taxon>
        <taxon>Pseudomonadota</taxon>
        <taxon>Gammaproteobacteria</taxon>
        <taxon>Alteromonadales</taxon>
        <taxon>Alteromonadaceae</taxon>
        <taxon>Alteromonas/Salinimonas group</taxon>
        <taxon>Alteromonas</taxon>
    </lineage>
</organism>
<dbReference type="InterPro" id="IPR046450">
    <property type="entry name" value="PA_dom_sf"/>
</dbReference>
<dbReference type="CDD" id="cd04821">
    <property type="entry name" value="PA_M28_1_2"/>
    <property type="match status" value="1"/>
</dbReference>
<evidence type="ECO:0000256" key="1">
    <source>
        <dbReference type="ARBA" id="ARBA00022438"/>
    </source>
</evidence>
<dbReference type="Gene3D" id="3.50.30.30">
    <property type="match status" value="1"/>
</dbReference>
<feature type="domain" description="Peptidase M28" evidence="8">
    <location>
        <begin position="300"/>
        <end position="492"/>
    </location>
</feature>
<keyword evidence="4 7" id="KW-0732">Signal</keyword>
<dbReference type="GO" id="GO:0008235">
    <property type="term" value="F:metalloexopeptidase activity"/>
    <property type="evidence" value="ECO:0007669"/>
    <property type="project" value="InterPro"/>
</dbReference>
<keyword evidence="10" id="KW-1185">Reference proteome</keyword>
<keyword evidence="3" id="KW-0479">Metal-binding</keyword>
<evidence type="ECO:0000256" key="2">
    <source>
        <dbReference type="ARBA" id="ARBA00022670"/>
    </source>
</evidence>
<dbReference type="Gene3D" id="3.40.630.10">
    <property type="entry name" value="Zn peptidases"/>
    <property type="match status" value="2"/>
</dbReference>
<evidence type="ECO:0000313" key="10">
    <source>
        <dbReference type="Proteomes" id="UP000175691"/>
    </source>
</evidence>
<dbReference type="GO" id="GO:0004177">
    <property type="term" value="F:aminopeptidase activity"/>
    <property type="evidence" value="ECO:0007669"/>
    <property type="project" value="UniProtKB-KW"/>
</dbReference>
<sequence>MITTFWLMFKPLLFGSALFTATSAFCATSVSSIGEALDLQQYRDDVKTLASDEFEGRSPLSEGEEKTIEYLVKQFKDIGLAPAFGDSYIQPVPLAKITADQNMSLKFGDVTLTNASEFTARTQRISDNITVDDDVVFVGYGVTAPEYNWHDYEGVDVKGKTVIMLVNDPGFVSQDPDFFGGNAMTYYGRWTYKYEEAARQGANAVFIVHESMPAGYGWGVIQNSNTNTKYSLIDDNENQSQIGVMGWMTLRAAEKVFKAAGMDYREMKAKASKPGFKAVDMKLHASLKMRNTIEKKQSRNVAGIIPGVTSPDEWVALHAHWDHIGKAIENGKEVVMNGAVDNASGVAGVLGLARVMKTLSEKKPFDRTLMFGAFTAEETGLIGAEHFAQNPPVPASDIVAFLNIDGMNVNQSVDYILQYGNGLSELEDYVAKAAKAQGRYVKPDPRPQNGLFFRSDHFAAAKQGIPSYLFMSLGDTDPTFIAQRYHKAADDYLPSWDLGGVKQDLDLMGQIMAELANNGDWPKWTADSDFKAARKASGR</sequence>
<dbReference type="GO" id="GO:0006508">
    <property type="term" value="P:proteolysis"/>
    <property type="evidence" value="ECO:0007669"/>
    <property type="project" value="UniProtKB-KW"/>
</dbReference>